<evidence type="ECO:0000259" key="1">
    <source>
        <dbReference type="PROSITE" id="PS51832"/>
    </source>
</evidence>
<comment type="caution">
    <text evidence="2">The sequence shown here is derived from an EMBL/GenBank/DDBJ whole genome shotgun (WGS) entry which is preliminary data.</text>
</comment>
<evidence type="ECO:0000313" key="2">
    <source>
        <dbReference type="EMBL" id="THE15168.1"/>
    </source>
</evidence>
<accession>A0A4S3PZ90</accession>
<dbReference type="SUPFAM" id="SSF109604">
    <property type="entry name" value="HD-domain/PDEase-like"/>
    <property type="match status" value="1"/>
</dbReference>
<dbReference type="SMART" id="SM00471">
    <property type="entry name" value="HDc"/>
    <property type="match status" value="1"/>
</dbReference>
<dbReference type="AlphaFoldDB" id="A0A4S3PZ90"/>
<sequence>MKNDQTKITVIHPAEFDSIINLIDSDYNSGLPNKPVSIITGKLEKAIDQVEDIFYFVKKHTKLPLDEIKQTVIPIIQTASEIPQFFYLFYQLQSADDYTYRHNIGVGVIATLIGKWLSLPDKDLSALTIAATLHDIGKTKIPAKILNKPGKLTKAEYEIVKKHTMYGYEILKNTDGISHEISLVALQHHEREDGKGYPFGLKGSKISYLSKIVAVADVFHAMSSNRVYHDATPFYQVIKQMNDDMFGKLDPTILVPFLQQIMNALIGHHVLLTDGQIGKIKYINPYDLLNPLVEVSETIIDLSVQKSIQIERVLAD</sequence>
<reference evidence="2 3" key="1">
    <citation type="journal article" date="2019" name="Indoor Air">
        <title>Impacts of indoor surface finishes on bacterial viability.</title>
        <authorList>
            <person name="Hu J."/>
            <person name="Maamar S.B."/>
            <person name="Glawe A.J."/>
            <person name="Gottel N."/>
            <person name="Gilbert J.A."/>
            <person name="Hartmann E.M."/>
        </authorList>
    </citation>
    <scope>NUCLEOTIDE SEQUENCE [LARGE SCALE GENOMIC DNA]</scope>
    <source>
        <strain evidence="2 3">AF060A6</strain>
    </source>
</reference>
<organism evidence="2 3">
    <name type="scientific">Bacillus timonensis</name>
    <dbReference type="NCBI Taxonomy" id="1033734"/>
    <lineage>
        <taxon>Bacteria</taxon>
        <taxon>Bacillati</taxon>
        <taxon>Bacillota</taxon>
        <taxon>Bacilli</taxon>
        <taxon>Bacillales</taxon>
        <taxon>Bacillaceae</taxon>
        <taxon>Bacillus</taxon>
    </lineage>
</organism>
<keyword evidence="3" id="KW-1185">Reference proteome</keyword>
<dbReference type="OrthoDB" id="9759601at2"/>
<gene>
    <name evidence="2" type="ORF">E1I69_02310</name>
</gene>
<dbReference type="Gene3D" id="1.10.3210.10">
    <property type="entry name" value="Hypothetical protein af1432"/>
    <property type="match status" value="1"/>
</dbReference>
<dbReference type="InterPro" id="IPR003607">
    <property type="entry name" value="HD/PDEase_dom"/>
</dbReference>
<dbReference type="InterPro" id="IPR037522">
    <property type="entry name" value="HD_GYP_dom"/>
</dbReference>
<feature type="domain" description="HD-GYP" evidence="1">
    <location>
        <begin position="77"/>
        <end position="273"/>
    </location>
</feature>
<dbReference type="CDD" id="cd00077">
    <property type="entry name" value="HDc"/>
    <property type="match status" value="1"/>
</dbReference>
<proteinExistence type="predicted"/>
<dbReference type="STRING" id="1033734.GCA_000285535_04024"/>
<dbReference type="PANTHER" id="PTHR43155:SF2">
    <property type="entry name" value="CYCLIC DI-GMP PHOSPHODIESTERASE PA4108"/>
    <property type="match status" value="1"/>
</dbReference>
<dbReference type="Pfam" id="PF13487">
    <property type="entry name" value="HD_5"/>
    <property type="match status" value="1"/>
</dbReference>
<dbReference type="PANTHER" id="PTHR43155">
    <property type="entry name" value="CYCLIC DI-GMP PHOSPHODIESTERASE PA4108-RELATED"/>
    <property type="match status" value="1"/>
</dbReference>
<evidence type="ECO:0000313" key="3">
    <source>
        <dbReference type="Proteomes" id="UP000306477"/>
    </source>
</evidence>
<dbReference type="EMBL" id="SLUB01000002">
    <property type="protein sequence ID" value="THE15168.1"/>
    <property type="molecule type" value="Genomic_DNA"/>
</dbReference>
<dbReference type="Proteomes" id="UP000306477">
    <property type="component" value="Unassembled WGS sequence"/>
</dbReference>
<name>A0A4S3PZ90_9BACI</name>
<dbReference type="RefSeq" id="WP_136378017.1">
    <property type="nucleotide sequence ID" value="NZ_SLUB01000002.1"/>
</dbReference>
<protein>
    <submittedName>
        <fullName evidence="2">HD-GYP domain-containing protein</fullName>
    </submittedName>
</protein>
<dbReference type="PROSITE" id="PS51832">
    <property type="entry name" value="HD_GYP"/>
    <property type="match status" value="1"/>
</dbReference>